<dbReference type="PANTHER" id="PTHR12138">
    <property type="entry name" value="PRIMATE-EXPANDED PROTEIN FAMILY"/>
    <property type="match status" value="1"/>
</dbReference>
<dbReference type="GeneTree" id="ENSGT01120000271815"/>
<reference evidence="1" key="3">
    <citation type="submission" date="2025-08" db="UniProtKB">
        <authorList>
            <consortium name="Ensembl"/>
        </authorList>
    </citation>
    <scope>IDENTIFICATION</scope>
    <source>
        <strain evidence="1">17573</strain>
    </source>
</reference>
<protein>
    <submittedName>
        <fullName evidence="1">Uncharacterized protein</fullName>
    </submittedName>
</protein>
<dbReference type="Bgee" id="ENSMMUG00000062303">
    <property type="expression patterns" value="Expressed in cortex of kidney and 4 other cell types or tissues"/>
</dbReference>
<accession>A0A5F8AV09</accession>
<proteinExistence type="predicted"/>
<dbReference type="VEuPathDB" id="HostDB:ENSMMUG00000062303"/>
<dbReference type="PANTHER" id="PTHR12138:SF135">
    <property type="entry name" value="SAM DOMAIN-CONTAINING PROTEIN"/>
    <property type="match status" value="1"/>
</dbReference>
<organism evidence="1 2">
    <name type="scientific">Macaca mulatta</name>
    <name type="common">Rhesus macaque</name>
    <dbReference type="NCBI Taxonomy" id="9544"/>
    <lineage>
        <taxon>Eukaryota</taxon>
        <taxon>Metazoa</taxon>
        <taxon>Chordata</taxon>
        <taxon>Craniata</taxon>
        <taxon>Vertebrata</taxon>
        <taxon>Euteleostomi</taxon>
        <taxon>Mammalia</taxon>
        <taxon>Eutheria</taxon>
        <taxon>Euarchontoglires</taxon>
        <taxon>Primates</taxon>
        <taxon>Haplorrhini</taxon>
        <taxon>Catarrhini</taxon>
        <taxon>Cercopithecidae</taxon>
        <taxon>Cercopithecinae</taxon>
        <taxon>Macaca</taxon>
    </lineage>
</organism>
<dbReference type="Proteomes" id="UP000006718">
    <property type="component" value="Chromosome 9"/>
</dbReference>
<reference evidence="1" key="4">
    <citation type="submission" date="2025-09" db="UniProtKB">
        <authorList>
            <consortium name="Ensembl"/>
        </authorList>
    </citation>
    <scope>IDENTIFICATION</scope>
    <source>
        <strain evidence="1">17573</strain>
    </source>
</reference>
<reference evidence="2" key="1">
    <citation type="journal article" date="2007" name="Science">
        <title>Evolutionary and biomedical insights from the rhesus macaque genome.</title>
        <authorList>
            <person name="Gibbs R.A."/>
            <person name="Rogers J."/>
            <person name="Katze M.G."/>
            <person name="Bumgarner R."/>
            <person name="Weinstock G.M."/>
            <person name="Mardis E.R."/>
            <person name="Remington K.A."/>
            <person name="Strausberg R.L."/>
            <person name="Venter J.C."/>
            <person name="Wilson R.K."/>
            <person name="Batzer M.A."/>
            <person name="Bustamante C.D."/>
            <person name="Eichler E.E."/>
            <person name="Hahn M.W."/>
            <person name="Hardison R.C."/>
            <person name="Makova K.D."/>
            <person name="Miller W."/>
            <person name="Milosavljevic A."/>
            <person name="Palermo R.E."/>
            <person name="Siepel A."/>
            <person name="Sikela J.M."/>
            <person name="Attaway T."/>
            <person name="Bell S."/>
            <person name="Bernard K.E."/>
            <person name="Buhay C.J."/>
            <person name="Chandrabose M.N."/>
            <person name="Dao M."/>
            <person name="Davis C."/>
            <person name="Delehaunty K.D."/>
            <person name="Ding Y."/>
            <person name="Dinh H.H."/>
            <person name="Dugan-Rocha S."/>
            <person name="Fulton L.A."/>
            <person name="Gabisi R.A."/>
            <person name="Garner T.T."/>
            <person name="Godfrey J."/>
            <person name="Hawes A.C."/>
            <person name="Hernandez J."/>
            <person name="Hines S."/>
            <person name="Holder M."/>
            <person name="Hume J."/>
            <person name="Jhangiani S.N."/>
            <person name="Joshi V."/>
            <person name="Khan Z.M."/>
            <person name="Kirkness E.F."/>
            <person name="Cree A."/>
            <person name="Fowler R.G."/>
            <person name="Lee S."/>
            <person name="Lewis L.R."/>
            <person name="Li Z."/>
            <person name="Liu Y.-S."/>
            <person name="Moore S.M."/>
            <person name="Muzny D."/>
            <person name="Nazareth L.V."/>
            <person name="Ngo D.N."/>
            <person name="Okwuonu G.O."/>
            <person name="Pai G."/>
            <person name="Parker D."/>
            <person name="Paul H.A."/>
            <person name="Pfannkoch C."/>
            <person name="Pohl C.S."/>
            <person name="Rogers Y.-H.C."/>
            <person name="Ruiz S.J."/>
            <person name="Sabo A."/>
            <person name="Santibanez J."/>
            <person name="Schneider B.W."/>
            <person name="Smith S.M."/>
            <person name="Sodergren E."/>
            <person name="Svatek A.F."/>
            <person name="Utterback T.R."/>
            <person name="Vattathil S."/>
            <person name="Warren W."/>
            <person name="White C.S."/>
            <person name="Chinwalla A.T."/>
            <person name="Feng Y."/>
            <person name="Halpern A.L."/>
            <person name="Hillier L.W."/>
            <person name="Huang X."/>
            <person name="Minx P."/>
            <person name="Nelson J.O."/>
            <person name="Pepin K.H."/>
            <person name="Qin X."/>
            <person name="Sutton G.G."/>
            <person name="Venter E."/>
            <person name="Walenz B.P."/>
            <person name="Wallis J.W."/>
            <person name="Worley K.C."/>
            <person name="Yang S.-P."/>
            <person name="Jones S.M."/>
            <person name="Marra M.A."/>
            <person name="Rocchi M."/>
            <person name="Schein J.E."/>
            <person name="Baertsch R."/>
            <person name="Clarke L."/>
            <person name="Csuros M."/>
            <person name="Glasscock J."/>
            <person name="Harris R.A."/>
            <person name="Havlak P."/>
            <person name="Jackson A.R."/>
            <person name="Jiang H."/>
            <person name="Liu Y."/>
            <person name="Messina D.N."/>
            <person name="Shen Y."/>
            <person name="Song H.X.-Z."/>
            <person name="Wylie T."/>
            <person name="Zhang L."/>
            <person name="Birney E."/>
            <person name="Han K."/>
            <person name="Konkel M.K."/>
            <person name="Lee J."/>
            <person name="Smit A.F.A."/>
            <person name="Ullmer B."/>
            <person name="Wang H."/>
            <person name="Xing J."/>
            <person name="Burhans R."/>
            <person name="Cheng Z."/>
            <person name="Karro J.E."/>
            <person name="Ma J."/>
            <person name="Raney B."/>
            <person name="She X."/>
            <person name="Cox M.J."/>
            <person name="Demuth J.P."/>
            <person name="Dumas L.J."/>
            <person name="Han S.-G."/>
            <person name="Hopkins J."/>
            <person name="Karimpour-Fard A."/>
            <person name="Kim Y.H."/>
            <person name="Pollack J.R."/>
            <person name="Vinar T."/>
            <person name="Addo-Quaye C."/>
            <person name="Degenhardt J."/>
            <person name="Denby A."/>
            <person name="Hubisz M.J."/>
            <person name="Indap A."/>
            <person name="Kosiol C."/>
            <person name="Lahn B.T."/>
            <person name="Lawson H.A."/>
            <person name="Marklein A."/>
            <person name="Nielsen R."/>
            <person name="Vallender E.J."/>
            <person name="Clark A.G."/>
            <person name="Ferguson B."/>
            <person name="Hernandez R.D."/>
            <person name="Hirani K."/>
            <person name="Kehrer-Sawatzki H."/>
            <person name="Kolb J."/>
            <person name="Patil S."/>
            <person name="Pu L.-L."/>
            <person name="Ren Y."/>
            <person name="Smith D.G."/>
            <person name="Wheeler D.A."/>
            <person name="Schenck I."/>
            <person name="Ball E.V."/>
            <person name="Chen R."/>
            <person name="Cooper D.N."/>
            <person name="Giardine B."/>
            <person name="Hsu F."/>
            <person name="Kent W.J."/>
            <person name="Lesk A."/>
            <person name="Nelson D.L."/>
            <person name="O'brien W.E."/>
            <person name="Pruefer K."/>
            <person name="Stenson P.D."/>
            <person name="Wallace J.C."/>
            <person name="Ke H."/>
            <person name="Liu X.-M."/>
            <person name="Wang P."/>
            <person name="Xiang A.P."/>
            <person name="Yang F."/>
            <person name="Barber G.P."/>
            <person name="Haussler D."/>
            <person name="Karolchik D."/>
            <person name="Kern A.D."/>
            <person name="Kuhn R.M."/>
            <person name="Smith K.E."/>
            <person name="Zwieg A.S."/>
        </authorList>
    </citation>
    <scope>NUCLEOTIDE SEQUENCE [LARGE SCALE GENOMIC DNA]</scope>
    <source>
        <strain evidence="2">17573</strain>
    </source>
</reference>
<evidence type="ECO:0000313" key="1">
    <source>
        <dbReference type="Ensembl" id="ENSMMUP00000080851.1"/>
    </source>
</evidence>
<dbReference type="InParanoid" id="A0A5F8AV09"/>
<dbReference type="OMA" id="CLEICFH"/>
<dbReference type="AlphaFoldDB" id="A0A5F8AV09"/>
<dbReference type="Ensembl" id="ENSMMUT00000096164.1">
    <property type="protein sequence ID" value="ENSMMUP00000080851.1"/>
    <property type="gene ID" value="ENSMMUG00000062303.1"/>
</dbReference>
<evidence type="ECO:0000313" key="2">
    <source>
        <dbReference type="Proteomes" id="UP000006718"/>
    </source>
</evidence>
<dbReference type="PRINTS" id="PR02045">
    <property type="entry name" value="F138DOMAIN"/>
</dbReference>
<name>A0A5F8AV09_MACMU</name>
<reference evidence="1" key="2">
    <citation type="submission" date="2019-01" db="EMBL/GenBank/DDBJ databases">
        <authorList>
            <person name="Graves T."/>
            <person name="Eichler E.E."/>
            <person name="Wilson R.K."/>
        </authorList>
    </citation>
    <scope>NUCLEOTIDE SEQUENCE [LARGE SCALE GENOMIC DNA]</scope>
    <source>
        <strain evidence="1">17573</strain>
    </source>
</reference>
<keyword evidence="2" id="KW-1185">Reference proteome</keyword>
<sequence>MWWYLPVVPPTQEAEVGGSLDSGSFFFFFFLRQSLALSSRLECSGIILVHCNLCLPGSSDPPASAPLVAGIAGMRHHARLIFVFLVETGFHHIGQAGLELLTSGDPPASASQSAGITGMSHCARPLTLGG</sequence>